<proteinExistence type="predicted"/>
<dbReference type="AlphaFoldDB" id="A0A919ILR9"/>
<name>A0A919ILR9_9ACTN</name>
<feature type="region of interest" description="Disordered" evidence="1">
    <location>
        <begin position="1"/>
        <end position="68"/>
    </location>
</feature>
<feature type="compositionally biased region" description="Polar residues" evidence="1">
    <location>
        <begin position="21"/>
        <end position="39"/>
    </location>
</feature>
<evidence type="ECO:0000313" key="3">
    <source>
        <dbReference type="Proteomes" id="UP000619479"/>
    </source>
</evidence>
<evidence type="ECO:0000256" key="1">
    <source>
        <dbReference type="SAM" id="MobiDB-lite"/>
    </source>
</evidence>
<organism evidence="2 3">
    <name type="scientific">Actinoplanes cyaneus</name>
    <dbReference type="NCBI Taxonomy" id="52696"/>
    <lineage>
        <taxon>Bacteria</taxon>
        <taxon>Bacillati</taxon>
        <taxon>Actinomycetota</taxon>
        <taxon>Actinomycetes</taxon>
        <taxon>Micromonosporales</taxon>
        <taxon>Micromonosporaceae</taxon>
        <taxon>Actinoplanes</taxon>
    </lineage>
</organism>
<keyword evidence="3" id="KW-1185">Reference proteome</keyword>
<dbReference type="Proteomes" id="UP000619479">
    <property type="component" value="Unassembled WGS sequence"/>
</dbReference>
<dbReference type="EMBL" id="BOMH01000036">
    <property type="protein sequence ID" value="GID66971.1"/>
    <property type="molecule type" value="Genomic_DNA"/>
</dbReference>
<accession>A0A919ILR9</accession>
<feature type="compositionally biased region" description="Basic and acidic residues" evidence="1">
    <location>
        <begin position="1"/>
        <end position="14"/>
    </location>
</feature>
<protein>
    <submittedName>
        <fullName evidence="2">Uncharacterized protein</fullName>
    </submittedName>
</protein>
<sequence>MAPSKPERRNEYKAPRVPINAPQNQDTQGTGNTPEQWQTEHPGVTRPAGEPAPKEEDALPQIGNRGDVSQVSGPLKNFALAVSNCCDILSDAGVSLREIENILVKRHPKAKFPKSSTTIWAMTKGKQVRPSLELAQNVYDLAVEYAHGSARDLPAPGSIERLHEQVLLQAARGQACRSCGRPWEETGIPLEQALPPLPAEAVQPPMQDTRLPVAANEGDRQHSWDGLADLKNRLAADQAADAAGILRHTGLHATPFEAAAAIAACQNDGLVDAANAVIHHTSQRSADEVMQVLQILLANADTGSAEQLLRIRLEKL</sequence>
<gene>
    <name evidence="2" type="ORF">Acy02nite_48520</name>
</gene>
<reference evidence="2" key="1">
    <citation type="submission" date="2021-01" db="EMBL/GenBank/DDBJ databases">
        <title>Whole genome shotgun sequence of Actinoplanes cyaneus NBRC 14990.</title>
        <authorList>
            <person name="Komaki H."/>
            <person name="Tamura T."/>
        </authorList>
    </citation>
    <scope>NUCLEOTIDE SEQUENCE</scope>
    <source>
        <strain evidence="2">NBRC 14990</strain>
    </source>
</reference>
<evidence type="ECO:0000313" key="2">
    <source>
        <dbReference type="EMBL" id="GID66971.1"/>
    </source>
</evidence>
<comment type="caution">
    <text evidence="2">The sequence shown here is derived from an EMBL/GenBank/DDBJ whole genome shotgun (WGS) entry which is preliminary data.</text>
</comment>